<accession>A0A7C3DG66</accession>
<dbReference type="EMBL" id="DSWI01000016">
    <property type="protein sequence ID" value="HFG20589.1"/>
    <property type="molecule type" value="Genomic_DNA"/>
</dbReference>
<dbReference type="AlphaFoldDB" id="A0A7C3DG66"/>
<protein>
    <recommendedName>
        <fullName evidence="2">Type II toxin-antitoxin system RelE/ParE family toxin</fullName>
    </recommendedName>
</protein>
<reference evidence="1" key="1">
    <citation type="journal article" date="2020" name="mSystems">
        <title>Genome- and Community-Level Interaction Insights into Carbon Utilization and Element Cycling Functions of Hydrothermarchaeota in Hydrothermal Sediment.</title>
        <authorList>
            <person name="Zhou Z."/>
            <person name="Liu Y."/>
            <person name="Xu W."/>
            <person name="Pan J."/>
            <person name="Luo Z.H."/>
            <person name="Li M."/>
        </authorList>
    </citation>
    <scope>NUCLEOTIDE SEQUENCE [LARGE SCALE GENOMIC DNA]</scope>
    <source>
        <strain evidence="1">SpSt-524</strain>
    </source>
</reference>
<name>A0A7C3DG66_MEIRU</name>
<comment type="caution">
    <text evidence="1">The sequence shown here is derived from an EMBL/GenBank/DDBJ whole genome shotgun (WGS) entry which is preliminary data.</text>
</comment>
<gene>
    <name evidence="1" type="ORF">ENS82_07705</name>
</gene>
<proteinExistence type="predicted"/>
<organism evidence="1">
    <name type="scientific">Meiothermus ruber</name>
    <dbReference type="NCBI Taxonomy" id="277"/>
    <lineage>
        <taxon>Bacteria</taxon>
        <taxon>Thermotogati</taxon>
        <taxon>Deinococcota</taxon>
        <taxon>Deinococci</taxon>
        <taxon>Thermales</taxon>
        <taxon>Thermaceae</taxon>
        <taxon>Meiothermus</taxon>
    </lineage>
</organism>
<evidence type="ECO:0000313" key="1">
    <source>
        <dbReference type="EMBL" id="HFG20589.1"/>
    </source>
</evidence>
<sequence>MNCAPPSWTVEKTEGFLKDLKRLSKNLYKSDRQKIGFADFLSSLYQKWKAAGLPTNASTMPGFSFPEGVHLCKVRLNPPDTRGASGEMRILALVQEEKHRIVLIMAYTHAEYRSQPSRDEILKRAKEAF</sequence>
<evidence type="ECO:0008006" key="2">
    <source>
        <dbReference type="Google" id="ProtNLM"/>
    </source>
</evidence>